<dbReference type="Pfam" id="PF07127">
    <property type="entry name" value="Nodulin_late"/>
    <property type="match status" value="1"/>
</dbReference>
<reference evidence="7" key="4">
    <citation type="journal article" date="2018" name="Nat. Plants">
        <title>Whole-genome landscape of Medicago truncatula symbiotic genes.</title>
        <authorList>
            <person name="Pecrix Y."/>
            <person name="Staton S.E."/>
            <person name="Sallet E."/>
            <person name="Lelandais-Briere C."/>
            <person name="Moreau S."/>
            <person name="Carrere S."/>
            <person name="Blein T."/>
            <person name="Jardinaud M.F."/>
            <person name="Latrasse D."/>
            <person name="Zouine M."/>
            <person name="Zahm M."/>
            <person name="Kreplak J."/>
            <person name="Mayjonade B."/>
            <person name="Satge C."/>
            <person name="Perez M."/>
            <person name="Cauet S."/>
            <person name="Marande W."/>
            <person name="Chantry-Darmon C."/>
            <person name="Lopez-Roques C."/>
            <person name="Bouchez O."/>
            <person name="Berard A."/>
            <person name="Debelle F."/>
            <person name="Munos S."/>
            <person name="Bendahmane A."/>
            <person name="Berges H."/>
            <person name="Niebel A."/>
            <person name="Buitink J."/>
            <person name="Frugier F."/>
            <person name="Benhamed M."/>
            <person name="Crespi M."/>
            <person name="Gouzy J."/>
            <person name="Gamas P."/>
        </authorList>
    </citation>
    <scope>NUCLEOTIDE SEQUENCE [LARGE SCALE GENOMIC DNA]</scope>
    <source>
        <strain evidence="7">cv. Jemalong A17</strain>
    </source>
</reference>
<keyword evidence="1" id="KW-0472">Membrane</keyword>
<dbReference type="AlphaFoldDB" id="G7J0N2"/>
<dbReference type="Proteomes" id="UP000002051">
    <property type="component" value="Chromosome 3"/>
</dbReference>
<dbReference type="Proteomes" id="UP000265566">
    <property type="component" value="Chromosome 3"/>
</dbReference>
<evidence type="ECO:0000313" key="7">
    <source>
        <dbReference type="Proteomes" id="UP000265566"/>
    </source>
</evidence>
<feature type="domain" description="Late nodulin" evidence="2">
    <location>
        <begin position="1"/>
        <end position="56"/>
    </location>
</feature>
<feature type="transmembrane region" description="Helical" evidence="1">
    <location>
        <begin position="7"/>
        <end position="28"/>
    </location>
</feature>
<protein>
    <submittedName>
        <fullName evidence="3">Nodule Cysteine-Rich (NCR) secreted peptide</fullName>
    </submittedName>
    <submittedName>
        <fullName evidence="4">Putative Late nodulin</fullName>
    </submittedName>
</protein>
<dbReference type="InterPro" id="IPR009810">
    <property type="entry name" value="Nodulin_late_dom"/>
</dbReference>
<dbReference type="Gramene" id="rna15998">
    <property type="protein sequence ID" value="RHN67770.1"/>
    <property type="gene ID" value="gene15998"/>
</dbReference>
<dbReference type="EMBL" id="PSQE01000003">
    <property type="protein sequence ID" value="RHN67770.1"/>
    <property type="molecule type" value="Genomic_DNA"/>
</dbReference>
<accession>G7J0N2</accession>
<keyword evidence="6" id="KW-1185">Reference proteome</keyword>
<name>G7J0N2_MEDTR</name>
<proteinExistence type="predicted"/>
<evidence type="ECO:0000259" key="2">
    <source>
        <dbReference type="Pfam" id="PF07127"/>
    </source>
</evidence>
<dbReference type="EnsemblPlants" id="AES69550">
    <property type="protein sequence ID" value="AES69550"/>
    <property type="gene ID" value="MTR_3g031335"/>
</dbReference>
<keyword evidence="1" id="KW-0812">Transmembrane</keyword>
<evidence type="ECO:0000313" key="4">
    <source>
        <dbReference type="EMBL" id="RHN67770.1"/>
    </source>
</evidence>
<reference evidence="4" key="5">
    <citation type="journal article" date="2018" name="Nat. Plants">
        <title>Whole-genome landscape of Medicago truncatula symbiotic genes.</title>
        <authorList>
            <person name="Pecrix Y."/>
            <person name="Gamas P."/>
            <person name="Carrere S."/>
        </authorList>
    </citation>
    <scope>NUCLEOTIDE SEQUENCE</scope>
    <source>
        <tissue evidence="4">Leaves</tissue>
    </source>
</reference>
<organism evidence="3 6">
    <name type="scientific">Medicago truncatula</name>
    <name type="common">Barrel medic</name>
    <name type="synonym">Medicago tribuloides</name>
    <dbReference type="NCBI Taxonomy" id="3880"/>
    <lineage>
        <taxon>Eukaryota</taxon>
        <taxon>Viridiplantae</taxon>
        <taxon>Streptophyta</taxon>
        <taxon>Embryophyta</taxon>
        <taxon>Tracheophyta</taxon>
        <taxon>Spermatophyta</taxon>
        <taxon>Magnoliopsida</taxon>
        <taxon>eudicotyledons</taxon>
        <taxon>Gunneridae</taxon>
        <taxon>Pentapetalae</taxon>
        <taxon>rosids</taxon>
        <taxon>fabids</taxon>
        <taxon>Fabales</taxon>
        <taxon>Fabaceae</taxon>
        <taxon>Papilionoideae</taxon>
        <taxon>50 kb inversion clade</taxon>
        <taxon>NPAAA clade</taxon>
        <taxon>Hologalegina</taxon>
        <taxon>IRL clade</taxon>
        <taxon>Trifolieae</taxon>
        <taxon>Medicago</taxon>
    </lineage>
</organism>
<evidence type="ECO:0000256" key="1">
    <source>
        <dbReference type="SAM" id="Phobius"/>
    </source>
</evidence>
<dbReference type="EMBL" id="CM001219">
    <property type="protein sequence ID" value="AES69550.1"/>
    <property type="molecule type" value="Genomic_DNA"/>
</dbReference>
<sequence>MAQIFKFVYVMIIFIYLFLVLTNVDAGIRCHDVSECPKGLYCNVGSHMECVKHQCKCIKNFEPIDLA</sequence>
<reference evidence="5" key="3">
    <citation type="submission" date="2015-04" db="UniProtKB">
        <authorList>
            <consortium name="EnsemblPlants"/>
        </authorList>
    </citation>
    <scope>IDENTIFICATION</scope>
    <source>
        <strain evidence="5">cv. Jemalong A17</strain>
    </source>
</reference>
<evidence type="ECO:0000313" key="6">
    <source>
        <dbReference type="Proteomes" id="UP000002051"/>
    </source>
</evidence>
<evidence type="ECO:0000313" key="3">
    <source>
        <dbReference type="EMBL" id="AES69550.1"/>
    </source>
</evidence>
<reference evidence="3 6" key="1">
    <citation type="journal article" date="2011" name="Nature">
        <title>The Medicago genome provides insight into the evolution of rhizobial symbioses.</title>
        <authorList>
            <person name="Young N.D."/>
            <person name="Debelle F."/>
            <person name="Oldroyd G.E."/>
            <person name="Geurts R."/>
            <person name="Cannon S.B."/>
            <person name="Udvardi M.K."/>
            <person name="Benedito V.A."/>
            <person name="Mayer K.F."/>
            <person name="Gouzy J."/>
            <person name="Schoof H."/>
            <person name="Van de Peer Y."/>
            <person name="Proost S."/>
            <person name="Cook D.R."/>
            <person name="Meyers B.C."/>
            <person name="Spannagl M."/>
            <person name="Cheung F."/>
            <person name="De Mita S."/>
            <person name="Krishnakumar V."/>
            <person name="Gundlach H."/>
            <person name="Zhou S."/>
            <person name="Mudge J."/>
            <person name="Bharti A.K."/>
            <person name="Murray J.D."/>
            <person name="Naoumkina M.A."/>
            <person name="Rosen B."/>
            <person name="Silverstein K.A."/>
            <person name="Tang H."/>
            <person name="Rombauts S."/>
            <person name="Zhao P.X."/>
            <person name="Zhou P."/>
            <person name="Barbe V."/>
            <person name="Bardou P."/>
            <person name="Bechner M."/>
            <person name="Bellec A."/>
            <person name="Berger A."/>
            <person name="Berges H."/>
            <person name="Bidwell S."/>
            <person name="Bisseling T."/>
            <person name="Choisne N."/>
            <person name="Couloux A."/>
            <person name="Denny R."/>
            <person name="Deshpande S."/>
            <person name="Dai X."/>
            <person name="Doyle J.J."/>
            <person name="Dudez A.M."/>
            <person name="Farmer A.D."/>
            <person name="Fouteau S."/>
            <person name="Franken C."/>
            <person name="Gibelin C."/>
            <person name="Gish J."/>
            <person name="Goldstein S."/>
            <person name="Gonzalez A.J."/>
            <person name="Green P.J."/>
            <person name="Hallab A."/>
            <person name="Hartog M."/>
            <person name="Hua A."/>
            <person name="Humphray S.J."/>
            <person name="Jeong D.H."/>
            <person name="Jing Y."/>
            <person name="Jocker A."/>
            <person name="Kenton S.M."/>
            <person name="Kim D.J."/>
            <person name="Klee K."/>
            <person name="Lai H."/>
            <person name="Lang C."/>
            <person name="Lin S."/>
            <person name="Macmil S.L."/>
            <person name="Magdelenat G."/>
            <person name="Matthews L."/>
            <person name="McCorrison J."/>
            <person name="Monaghan E.L."/>
            <person name="Mun J.H."/>
            <person name="Najar F.Z."/>
            <person name="Nicholson C."/>
            <person name="Noirot C."/>
            <person name="O'Bleness M."/>
            <person name="Paule C.R."/>
            <person name="Poulain J."/>
            <person name="Prion F."/>
            <person name="Qin B."/>
            <person name="Qu C."/>
            <person name="Retzel E.F."/>
            <person name="Riddle C."/>
            <person name="Sallet E."/>
            <person name="Samain S."/>
            <person name="Samson N."/>
            <person name="Sanders I."/>
            <person name="Saurat O."/>
            <person name="Scarpelli C."/>
            <person name="Schiex T."/>
            <person name="Segurens B."/>
            <person name="Severin A.J."/>
            <person name="Sherrier D.J."/>
            <person name="Shi R."/>
            <person name="Sims S."/>
            <person name="Singer S.R."/>
            <person name="Sinharoy S."/>
            <person name="Sterck L."/>
            <person name="Viollet A."/>
            <person name="Wang B.B."/>
            <person name="Wang K."/>
            <person name="Wang M."/>
            <person name="Wang X."/>
            <person name="Warfsmann J."/>
            <person name="Weissenbach J."/>
            <person name="White D.D."/>
            <person name="White J.D."/>
            <person name="Wiley G.B."/>
            <person name="Wincker P."/>
            <person name="Xing Y."/>
            <person name="Yang L."/>
            <person name="Yao Z."/>
            <person name="Ying F."/>
            <person name="Zhai J."/>
            <person name="Zhou L."/>
            <person name="Zuber A."/>
            <person name="Denarie J."/>
            <person name="Dixon R.A."/>
            <person name="May G.D."/>
            <person name="Schwartz D.C."/>
            <person name="Rogers J."/>
            <person name="Quetier F."/>
            <person name="Town C.D."/>
            <person name="Roe B.A."/>
        </authorList>
    </citation>
    <scope>NUCLEOTIDE SEQUENCE [LARGE SCALE GENOMIC DNA]</scope>
    <source>
        <strain evidence="3">A17</strain>
        <strain evidence="5 6">cv. Jemalong A17</strain>
    </source>
</reference>
<gene>
    <name evidence="3" type="ordered locus">MTR_3g031335</name>
    <name evidence="4" type="ORF">MtrunA17_Chr3g0106311</name>
</gene>
<dbReference type="GO" id="GO:0046872">
    <property type="term" value="F:metal ion binding"/>
    <property type="evidence" value="ECO:0007669"/>
    <property type="project" value="InterPro"/>
</dbReference>
<dbReference type="HOGENOM" id="CLU_181053_0_2_1"/>
<evidence type="ECO:0000313" key="5">
    <source>
        <dbReference type="EnsemblPlants" id="AES69550"/>
    </source>
</evidence>
<dbReference type="PaxDb" id="3880-AES69550"/>
<reference evidence="3 6" key="2">
    <citation type="journal article" date="2014" name="BMC Genomics">
        <title>An improved genome release (version Mt4.0) for the model legume Medicago truncatula.</title>
        <authorList>
            <person name="Tang H."/>
            <person name="Krishnakumar V."/>
            <person name="Bidwell S."/>
            <person name="Rosen B."/>
            <person name="Chan A."/>
            <person name="Zhou S."/>
            <person name="Gentzbittel L."/>
            <person name="Childs K.L."/>
            <person name="Yandell M."/>
            <person name="Gundlach H."/>
            <person name="Mayer K.F."/>
            <person name="Schwartz D.C."/>
            <person name="Town C.D."/>
        </authorList>
    </citation>
    <scope>GENOME REANNOTATION</scope>
    <source>
        <strain evidence="5 6">cv. Jemalong A17</strain>
    </source>
</reference>
<keyword evidence="1" id="KW-1133">Transmembrane helix</keyword>